<evidence type="ECO:0000256" key="1">
    <source>
        <dbReference type="ARBA" id="ARBA00000900"/>
    </source>
</evidence>
<keyword evidence="10" id="KW-1133">Transmembrane helix</keyword>
<proteinExistence type="predicted"/>
<evidence type="ECO:0000313" key="15">
    <source>
        <dbReference type="Proteomes" id="UP000623129"/>
    </source>
</evidence>
<keyword evidence="4" id="KW-0808">Transferase</keyword>
<protein>
    <recommendedName>
        <fullName evidence="3">RING-type E3 ubiquitin transferase</fullName>
        <ecNumber evidence="3">2.3.2.27</ecNumber>
    </recommendedName>
</protein>
<comment type="caution">
    <text evidence="14">The sequence shown here is derived from an EMBL/GenBank/DDBJ whole genome shotgun (WGS) entry which is preliminary data.</text>
</comment>
<gene>
    <name evidence="14" type="ORF">FCM35_KLT06781</name>
</gene>
<dbReference type="GO" id="GO:0016020">
    <property type="term" value="C:membrane"/>
    <property type="evidence" value="ECO:0007669"/>
    <property type="project" value="UniProtKB-SubCell"/>
</dbReference>
<keyword evidence="6" id="KW-0479">Metal-binding</keyword>
<dbReference type="SUPFAM" id="SSF57850">
    <property type="entry name" value="RING/U-box"/>
    <property type="match status" value="1"/>
</dbReference>
<keyword evidence="9" id="KW-0862">Zinc</keyword>
<dbReference type="GO" id="GO:0008270">
    <property type="term" value="F:zinc ion binding"/>
    <property type="evidence" value="ECO:0007669"/>
    <property type="project" value="UniProtKB-KW"/>
</dbReference>
<evidence type="ECO:0000256" key="11">
    <source>
        <dbReference type="ARBA" id="ARBA00023136"/>
    </source>
</evidence>
<dbReference type="PANTHER" id="PTHR45977">
    <property type="entry name" value="TARGET OF ERK KINASE MPK-1"/>
    <property type="match status" value="1"/>
</dbReference>
<keyword evidence="7 12" id="KW-0863">Zinc-finger</keyword>
<sequence>MTHYIATFICQVFPVRSPIASLWPHADTNKDCKECCVCLLQIECGDTTRRLPCGHSFHRNCVDRWLLSLRQKTCPLCRLPIGVGLAKVIEDQIIGDDLMIWFSSLFVSGL</sequence>
<comment type="catalytic activity">
    <reaction evidence="1">
        <text>S-ubiquitinyl-[E2 ubiquitin-conjugating enzyme]-L-cysteine + [acceptor protein]-L-lysine = [E2 ubiquitin-conjugating enzyme]-L-cysteine + N(6)-ubiquitinyl-[acceptor protein]-L-lysine.</text>
        <dbReference type="EC" id="2.3.2.27"/>
    </reaction>
</comment>
<reference evidence="14" key="1">
    <citation type="submission" date="2020-01" db="EMBL/GenBank/DDBJ databases">
        <title>Genome sequence of Kobresia littledalei, the first chromosome-level genome in the family Cyperaceae.</title>
        <authorList>
            <person name="Qu G."/>
        </authorList>
    </citation>
    <scope>NUCLEOTIDE SEQUENCE</scope>
    <source>
        <strain evidence="14">C.B.Clarke</strain>
        <tissue evidence="14">Leaf</tissue>
    </source>
</reference>
<dbReference type="GO" id="GO:0016567">
    <property type="term" value="P:protein ubiquitination"/>
    <property type="evidence" value="ECO:0007669"/>
    <property type="project" value="TreeGrafter"/>
</dbReference>
<evidence type="ECO:0000256" key="6">
    <source>
        <dbReference type="ARBA" id="ARBA00022723"/>
    </source>
</evidence>
<dbReference type="InterPro" id="IPR001841">
    <property type="entry name" value="Znf_RING"/>
</dbReference>
<dbReference type="EMBL" id="SWLB01000016">
    <property type="protein sequence ID" value="KAF3328175.1"/>
    <property type="molecule type" value="Genomic_DNA"/>
</dbReference>
<accession>A0A833QKN6</accession>
<dbReference type="Proteomes" id="UP000623129">
    <property type="component" value="Unassembled WGS sequence"/>
</dbReference>
<evidence type="ECO:0000256" key="7">
    <source>
        <dbReference type="ARBA" id="ARBA00022771"/>
    </source>
</evidence>
<feature type="domain" description="RING-type" evidence="13">
    <location>
        <begin position="35"/>
        <end position="78"/>
    </location>
</feature>
<evidence type="ECO:0000259" key="13">
    <source>
        <dbReference type="PROSITE" id="PS50089"/>
    </source>
</evidence>
<evidence type="ECO:0000313" key="14">
    <source>
        <dbReference type="EMBL" id="KAF3328175.1"/>
    </source>
</evidence>
<dbReference type="PROSITE" id="PS50089">
    <property type="entry name" value="ZF_RING_2"/>
    <property type="match status" value="1"/>
</dbReference>
<dbReference type="SMART" id="SM00184">
    <property type="entry name" value="RING"/>
    <property type="match status" value="1"/>
</dbReference>
<keyword evidence="8" id="KW-0833">Ubl conjugation pathway</keyword>
<dbReference type="PANTHER" id="PTHR45977:SF13">
    <property type="entry name" value="GB|AAF27103.1"/>
    <property type="match status" value="1"/>
</dbReference>
<dbReference type="EC" id="2.3.2.27" evidence="3"/>
<keyword evidence="15" id="KW-1185">Reference proteome</keyword>
<keyword evidence="5" id="KW-0812">Transmembrane</keyword>
<evidence type="ECO:0000256" key="4">
    <source>
        <dbReference type="ARBA" id="ARBA00022679"/>
    </source>
</evidence>
<evidence type="ECO:0000256" key="12">
    <source>
        <dbReference type="PROSITE-ProRule" id="PRU00175"/>
    </source>
</evidence>
<keyword evidence="11" id="KW-0472">Membrane</keyword>
<organism evidence="14 15">
    <name type="scientific">Carex littledalei</name>
    <dbReference type="NCBI Taxonomy" id="544730"/>
    <lineage>
        <taxon>Eukaryota</taxon>
        <taxon>Viridiplantae</taxon>
        <taxon>Streptophyta</taxon>
        <taxon>Embryophyta</taxon>
        <taxon>Tracheophyta</taxon>
        <taxon>Spermatophyta</taxon>
        <taxon>Magnoliopsida</taxon>
        <taxon>Liliopsida</taxon>
        <taxon>Poales</taxon>
        <taxon>Cyperaceae</taxon>
        <taxon>Cyperoideae</taxon>
        <taxon>Cariceae</taxon>
        <taxon>Carex</taxon>
        <taxon>Carex subgen. Euthyceras</taxon>
    </lineage>
</organism>
<name>A0A833QKN6_9POAL</name>
<dbReference type="GO" id="GO:0000325">
    <property type="term" value="C:plant-type vacuole"/>
    <property type="evidence" value="ECO:0007669"/>
    <property type="project" value="TreeGrafter"/>
</dbReference>
<evidence type="ECO:0000256" key="5">
    <source>
        <dbReference type="ARBA" id="ARBA00022692"/>
    </source>
</evidence>
<dbReference type="AlphaFoldDB" id="A0A833QKN6"/>
<dbReference type="OrthoDB" id="8062037at2759"/>
<evidence type="ECO:0000256" key="10">
    <source>
        <dbReference type="ARBA" id="ARBA00022989"/>
    </source>
</evidence>
<evidence type="ECO:0000256" key="8">
    <source>
        <dbReference type="ARBA" id="ARBA00022786"/>
    </source>
</evidence>
<dbReference type="InterPro" id="IPR013083">
    <property type="entry name" value="Znf_RING/FYVE/PHD"/>
</dbReference>
<comment type="subcellular location">
    <subcellularLocation>
        <location evidence="2">Membrane</location>
        <topology evidence="2">Multi-pass membrane protein</topology>
    </subcellularLocation>
</comment>
<dbReference type="Gene3D" id="3.30.40.10">
    <property type="entry name" value="Zinc/RING finger domain, C3HC4 (zinc finger)"/>
    <property type="match status" value="1"/>
</dbReference>
<evidence type="ECO:0000256" key="3">
    <source>
        <dbReference type="ARBA" id="ARBA00012483"/>
    </source>
</evidence>
<dbReference type="GO" id="GO:0006511">
    <property type="term" value="P:ubiquitin-dependent protein catabolic process"/>
    <property type="evidence" value="ECO:0007669"/>
    <property type="project" value="TreeGrafter"/>
</dbReference>
<dbReference type="Pfam" id="PF13639">
    <property type="entry name" value="zf-RING_2"/>
    <property type="match status" value="1"/>
</dbReference>
<evidence type="ECO:0000256" key="2">
    <source>
        <dbReference type="ARBA" id="ARBA00004141"/>
    </source>
</evidence>
<dbReference type="GO" id="GO:0061630">
    <property type="term" value="F:ubiquitin protein ligase activity"/>
    <property type="evidence" value="ECO:0007669"/>
    <property type="project" value="UniProtKB-EC"/>
</dbReference>
<evidence type="ECO:0000256" key="9">
    <source>
        <dbReference type="ARBA" id="ARBA00022833"/>
    </source>
</evidence>